<dbReference type="PROSITE" id="PS51007">
    <property type="entry name" value="CYTC"/>
    <property type="match status" value="1"/>
</dbReference>
<evidence type="ECO:0000256" key="6">
    <source>
        <dbReference type="PROSITE-ProRule" id="PRU00433"/>
    </source>
</evidence>
<proteinExistence type="predicted"/>
<dbReference type="Gene3D" id="1.10.760.10">
    <property type="entry name" value="Cytochrome c-like domain"/>
    <property type="match status" value="1"/>
</dbReference>
<evidence type="ECO:0000256" key="2">
    <source>
        <dbReference type="ARBA" id="ARBA00022617"/>
    </source>
</evidence>
<dbReference type="InterPro" id="IPR002323">
    <property type="entry name" value="Cyt_CIE"/>
</dbReference>
<dbReference type="Pfam" id="PF13442">
    <property type="entry name" value="Cytochrome_CBB3"/>
    <property type="match status" value="1"/>
</dbReference>
<dbReference type="EMBL" id="BAER01000144">
    <property type="protein sequence ID" value="GAC35615.1"/>
    <property type="molecule type" value="Genomic_DNA"/>
</dbReference>
<evidence type="ECO:0000259" key="8">
    <source>
        <dbReference type="PROSITE" id="PS51007"/>
    </source>
</evidence>
<evidence type="ECO:0000256" key="4">
    <source>
        <dbReference type="ARBA" id="ARBA00022982"/>
    </source>
</evidence>
<comment type="caution">
    <text evidence="9">The sequence shown here is derived from an EMBL/GenBank/DDBJ whole genome shotgun (WGS) entry which is preliminary data.</text>
</comment>
<accession>K7AJT4</accession>
<dbReference type="SUPFAM" id="SSF46626">
    <property type="entry name" value="Cytochrome c"/>
    <property type="match status" value="1"/>
</dbReference>
<organism evidence="9 10">
    <name type="scientific">Paraglaciecola polaris LMG 21857</name>
    <dbReference type="NCBI Taxonomy" id="1129793"/>
    <lineage>
        <taxon>Bacteria</taxon>
        <taxon>Pseudomonadati</taxon>
        <taxon>Pseudomonadota</taxon>
        <taxon>Gammaproteobacteria</taxon>
        <taxon>Alteromonadales</taxon>
        <taxon>Alteromonadaceae</taxon>
        <taxon>Paraglaciecola</taxon>
    </lineage>
</organism>
<reference evidence="10" key="1">
    <citation type="journal article" date="2014" name="Environ. Microbiol.">
        <title>Comparative genomics of the marine bacterial genus Glaciecola reveals the high degree of genomic diversity and genomic characteristic for cold adaptation.</title>
        <authorList>
            <person name="Qin Q.L."/>
            <person name="Xie B.B."/>
            <person name="Yu Y."/>
            <person name="Shu Y.L."/>
            <person name="Rong J.C."/>
            <person name="Zhang Y.J."/>
            <person name="Zhao D.L."/>
            <person name="Chen X.L."/>
            <person name="Zhang X.Y."/>
            <person name="Chen B."/>
            <person name="Zhou B.C."/>
            <person name="Zhang Y.Z."/>
        </authorList>
    </citation>
    <scope>NUCLEOTIDE SEQUENCE [LARGE SCALE GENOMIC DNA]</scope>
    <source>
        <strain evidence="10">LMG 21857</strain>
    </source>
</reference>
<evidence type="ECO:0000313" key="10">
    <source>
        <dbReference type="Proteomes" id="UP000006322"/>
    </source>
</evidence>
<keyword evidence="10" id="KW-1185">Reference proteome</keyword>
<keyword evidence="1" id="KW-0813">Transport</keyword>
<keyword evidence="5 6" id="KW-0408">Iron</keyword>
<evidence type="ECO:0000256" key="3">
    <source>
        <dbReference type="ARBA" id="ARBA00022723"/>
    </source>
</evidence>
<keyword evidence="2 6" id="KW-0349">Heme</keyword>
<keyword evidence="7" id="KW-0732">Signal</keyword>
<dbReference type="Proteomes" id="UP000006322">
    <property type="component" value="Unassembled WGS sequence"/>
</dbReference>
<gene>
    <name evidence="9" type="ORF">GPLA_4741</name>
</gene>
<dbReference type="GO" id="GO:0020037">
    <property type="term" value="F:heme binding"/>
    <property type="evidence" value="ECO:0007669"/>
    <property type="project" value="InterPro"/>
</dbReference>
<name>K7AJT4_9ALTE</name>
<dbReference type="STRING" id="1129793.GPLA_4741"/>
<evidence type="ECO:0000256" key="7">
    <source>
        <dbReference type="SAM" id="SignalP"/>
    </source>
</evidence>
<dbReference type="GO" id="GO:0009055">
    <property type="term" value="F:electron transfer activity"/>
    <property type="evidence" value="ECO:0007669"/>
    <property type="project" value="InterPro"/>
</dbReference>
<evidence type="ECO:0000313" key="9">
    <source>
        <dbReference type="EMBL" id="GAC35615.1"/>
    </source>
</evidence>
<dbReference type="PANTHER" id="PTHR40942:SF4">
    <property type="entry name" value="CYTOCHROME C5"/>
    <property type="match status" value="1"/>
</dbReference>
<protein>
    <submittedName>
        <fullName evidence="9">Cytochrome c5</fullName>
    </submittedName>
</protein>
<dbReference type="InterPro" id="IPR036909">
    <property type="entry name" value="Cyt_c-like_dom_sf"/>
</dbReference>
<dbReference type="GO" id="GO:0005506">
    <property type="term" value="F:iron ion binding"/>
    <property type="evidence" value="ECO:0007669"/>
    <property type="project" value="InterPro"/>
</dbReference>
<dbReference type="PANTHER" id="PTHR40942">
    <property type="match status" value="1"/>
</dbReference>
<keyword evidence="3 6" id="KW-0479">Metal-binding</keyword>
<dbReference type="PRINTS" id="PR00607">
    <property type="entry name" value="CYTCHROMECIE"/>
</dbReference>
<dbReference type="AlphaFoldDB" id="K7AJT4"/>
<dbReference type="InterPro" id="IPR009056">
    <property type="entry name" value="Cyt_c-like_dom"/>
</dbReference>
<keyword evidence="4" id="KW-0249">Electron transport</keyword>
<evidence type="ECO:0000256" key="1">
    <source>
        <dbReference type="ARBA" id="ARBA00022448"/>
    </source>
</evidence>
<sequence length="132" mass="13862">MKRKILLCMFVGLASIFTAQAAVNSDDDIKSRIAPVGKVHIAGAKAETASAGGPRSGADVYTKSCVACHSSGVLGAPKFQDAADWAPRLEKGFDTVWQHAINGFNAMPPRGTCGDCSDDEIKAAIEHMIEGL</sequence>
<evidence type="ECO:0000256" key="5">
    <source>
        <dbReference type="ARBA" id="ARBA00023004"/>
    </source>
</evidence>
<feature type="domain" description="Cytochrome c" evidence="8">
    <location>
        <begin position="52"/>
        <end position="132"/>
    </location>
</feature>
<feature type="chain" id="PRO_5003899135" evidence="7">
    <location>
        <begin position="22"/>
        <end position="132"/>
    </location>
</feature>
<dbReference type="RefSeq" id="WP_007107376.1">
    <property type="nucleotide sequence ID" value="NZ_BAER01000144.1"/>
</dbReference>
<feature type="signal peptide" evidence="7">
    <location>
        <begin position="1"/>
        <end position="21"/>
    </location>
</feature>